<reference evidence="1 2" key="1">
    <citation type="submission" date="2010-12" db="EMBL/GenBank/DDBJ databases">
        <title>The Genome Sequence of Clostridium symbiosum strain WAL-14163.</title>
        <authorList>
            <person name="Earl A."/>
            <person name="Ward D."/>
            <person name="Feldgarden M."/>
            <person name="Gevers D."/>
            <person name="Finegold S.M."/>
            <person name="Summanen P.H."/>
            <person name="Molitoris D.R."/>
            <person name="Vaisanen M.L."/>
            <person name="Daigneault M."/>
            <person name="Young S.K."/>
            <person name="Zeng Q."/>
            <person name="Gargeya S."/>
            <person name="Fitzgerald M."/>
            <person name="Haas B."/>
            <person name="Abouelleil A."/>
            <person name="Alvarado L."/>
            <person name="Arachchi H.M."/>
            <person name="Berlin A."/>
            <person name="Brown A."/>
            <person name="Chapman S.B."/>
            <person name="Chen Z."/>
            <person name="Dunbar C."/>
            <person name="Freedman E."/>
            <person name="Gearin G."/>
            <person name="Gellesch M."/>
            <person name="Goldberg J."/>
            <person name="Griggs A."/>
            <person name="Gujja S."/>
            <person name="Heilman E."/>
            <person name="Heiman D."/>
            <person name="Howarth C."/>
            <person name="Larson L."/>
            <person name="Lui A."/>
            <person name="MacDonald P.J.P."/>
            <person name="Mehta T."/>
            <person name="Montmayeur A."/>
            <person name="Murphy C."/>
            <person name="Neiman D."/>
            <person name="Pearson M."/>
            <person name="Priest M."/>
            <person name="Roberts A."/>
            <person name="Saif S."/>
            <person name="Shea T."/>
            <person name="Shenoy N."/>
            <person name="Sisk P."/>
            <person name="Stolte C."/>
            <person name="Sykes S."/>
            <person name="White J."/>
            <person name="Yandava C."/>
            <person name="Nusbaum C."/>
            <person name="Birren B."/>
        </authorList>
    </citation>
    <scope>NUCLEOTIDE SEQUENCE [LARGE SCALE GENOMIC DNA]</scope>
    <source>
        <strain evidence="1 2">WAL-14163</strain>
    </source>
</reference>
<proteinExistence type="predicted"/>
<accession>E7GHZ7</accession>
<gene>
    <name evidence="1" type="ORF">HMPREF9474_00518</name>
</gene>
<dbReference type="HOGENOM" id="CLU_058387_2_0_9"/>
<sequence>MEKRILQWHPAFQAILQIEFGEEAQYLQFLKEYNLTEKPLQMDTLIIKAVSGRKIRKKIGAFFRQYNIVEYKSPTDYISINDFYKVTGYACVYQSNTRQILEISPEDMTITLVGNHYPGKMLNYLKKVHKAETTEMFPGIYYVTGLLFPMQILVIGRLDKGENIWLSRLREDLELHGDIEPLMAEYRKEKQNPLYEAAMDLIIRANWKNSEEGKMMCNALRELFADELEEREHRGIEKGIEKGIERGREAGKAEAVLELLEETGPVPEQLSASILSQTDMKTLTKWLRLAAKAESAEAFREAAGL</sequence>
<dbReference type="eggNOG" id="ENOG502ZAHU">
    <property type="taxonomic scope" value="Bacteria"/>
</dbReference>
<dbReference type="EMBL" id="ADLQ01000014">
    <property type="protein sequence ID" value="EGA95545.1"/>
    <property type="molecule type" value="Genomic_DNA"/>
</dbReference>
<keyword evidence="2" id="KW-1185">Reference proteome</keyword>
<comment type="caution">
    <text evidence="1">The sequence shown here is derived from an EMBL/GenBank/DDBJ whole genome shotgun (WGS) entry which is preliminary data.</text>
</comment>
<dbReference type="RefSeq" id="WP_003497997.1">
    <property type="nucleotide sequence ID" value="NZ_GL834305.1"/>
</dbReference>
<dbReference type="STRING" id="1512.GCA_900049235_00571"/>
<evidence type="ECO:0008006" key="3">
    <source>
        <dbReference type="Google" id="ProtNLM"/>
    </source>
</evidence>
<evidence type="ECO:0000313" key="2">
    <source>
        <dbReference type="Proteomes" id="UP000002970"/>
    </source>
</evidence>
<dbReference type="AlphaFoldDB" id="E7GHZ7"/>
<protein>
    <recommendedName>
        <fullName evidence="3">3-isopropylmalate dehydrogenase</fullName>
    </recommendedName>
</protein>
<organism evidence="1 2">
    <name type="scientific">Clostridium symbiosum (strain WAL-14163)</name>
    <dbReference type="NCBI Taxonomy" id="742740"/>
    <lineage>
        <taxon>Bacteria</taxon>
        <taxon>Bacillati</taxon>
        <taxon>Bacillota</taxon>
        <taxon>Clostridia</taxon>
        <taxon>Lachnospirales</taxon>
        <taxon>Lachnospiraceae</taxon>
        <taxon>Otoolea</taxon>
    </lineage>
</organism>
<evidence type="ECO:0000313" key="1">
    <source>
        <dbReference type="EMBL" id="EGA95545.1"/>
    </source>
</evidence>
<dbReference type="Proteomes" id="UP000002970">
    <property type="component" value="Unassembled WGS sequence"/>
</dbReference>
<name>E7GHZ7_CLOS6</name>